<dbReference type="SUPFAM" id="SSF50630">
    <property type="entry name" value="Acid proteases"/>
    <property type="match status" value="1"/>
</dbReference>
<feature type="transmembrane region" description="Helical" evidence="3">
    <location>
        <begin position="431"/>
        <end position="453"/>
    </location>
</feature>
<evidence type="ECO:0000256" key="3">
    <source>
        <dbReference type="SAM" id="Phobius"/>
    </source>
</evidence>
<proteinExistence type="inferred from homology"/>
<name>A0A6G1H0R0_9PEZI</name>
<dbReference type="PROSITE" id="PS51767">
    <property type="entry name" value="PEPTIDASE_A1"/>
    <property type="match status" value="1"/>
</dbReference>
<dbReference type="GO" id="GO:0000324">
    <property type="term" value="C:fungal-type vacuole"/>
    <property type="evidence" value="ECO:0007669"/>
    <property type="project" value="TreeGrafter"/>
</dbReference>
<feature type="region of interest" description="Disordered" evidence="2">
    <location>
        <begin position="566"/>
        <end position="629"/>
    </location>
</feature>
<dbReference type="PRINTS" id="PR00792">
    <property type="entry name" value="PEPSIN"/>
</dbReference>
<keyword evidence="3" id="KW-1133">Transmembrane helix</keyword>
<keyword evidence="3" id="KW-0472">Membrane</keyword>
<organism evidence="5 6">
    <name type="scientific">Aulographum hederae CBS 113979</name>
    <dbReference type="NCBI Taxonomy" id="1176131"/>
    <lineage>
        <taxon>Eukaryota</taxon>
        <taxon>Fungi</taxon>
        <taxon>Dikarya</taxon>
        <taxon>Ascomycota</taxon>
        <taxon>Pezizomycotina</taxon>
        <taxon>Dothideomycetes</taxon>
        <taxon>Pleosporomycetidae</taxon>
        <taxon>Aulographales</taxon>
        <taxon>Aulographaceae</taxon>
    </lineage>
</organism>
<feature type="non-terminal residue" evidence="5">
    <location>
        <position position="1"/>
    </location>
</feature>
<evidence type="ECO:0000313" key="6">
    <source>
        <dbReference type="Proteomes" id="UP000800041"/>
    </source>
</evidence>
<dbReference type="OrthoDB" id="4074350at2759"/>
<reference evidence="5" key="1">
    <citation type="journal article" date="2020" name="Stud. Mycol.">
        <title>101 Dothideomycetes genomes: a test case for predicting lifestyles and emergence of pathogens.</title>
        <authorList>
            <person name="Haridas S."/>
            <person name="Albert R."/>
            <person name="Binder M."/>
            <person name="Bloem J."/>
            <person name="Labutti K."/>
            <person name="Salamov A."/>
            <person name="Andreopoulos B."/>
            <person name="Baker S."/>
            <person name="Barry K."/>
            <person name="Bills G."/>
            <person name="Bluhm B."/>
            <person name="Cannon C."/>
            <person name="Castanera R."/>
            <person name="Culley D."/>
            <person name="Daum C."/>
            <person name="Ezra D."/>
            <person name="Gonzalez J."/>
            <person name="Henrissat B."/>
            <person name="Kuo A."/>
            <person name="Liang C."/>
            <person name="Lipzen A."/>
            <person name="Lutzoni F."/>
            <person name="Magnuson J."/>
            <person name="Mondo S."/>
            <person name="Nolan M."/>
            <person name="Ohm R."/>
            <person name="Pangilinan J."/>
            <person name="Park H.-J."/>
            <person name="Ramirez L."/>
            <person name="Alfaro M."/>
            <person name="Sun H."/>
            <person name="Tritt A."/>
            <person name="Yoshinaga Y."/>
            <person name="Zwiers L.-H."/>
            <person name="Turgeon B."/>
            <person name="Goodwin S."/>
            <person name="Spatafora J."/>
            <person name="Crous P."/>
            <person name="Grigoriev I."/>
        </authorList>
    </citation>
    <scope>NUCLEOTIDE SEQUENCE</scope>
    <source>
        <strain evidence="5">CBS 113979</strain>
    </source>
</reference>
<gene>
    <name evidence="5" type="ORF">K402DRAFT_332119</name>
</gene>
<feature type="region of interest" description="Disordered" evidence="2">
    <location>
        <begin position="463"/>
        <end position="483"/>
    </location>
</feature>
<evidence type="ECO:0000256" key="1">
    <source>
        <dbReference type="ARBA" id="ARBA00007447"/>
    </source>
</evidence>
<accession>A0A6G1H0R0</accession>
<dbReference type="GO" id="GO:0006508">
    <property type="term" value="P:proteolysis"/>
    <property type="evidence" value="ECO:0007669"/>
    <property type="project" value="UniProtKB-KW"/>
</dbReference>
<dbReference type="InterPro" id="IPR033121">
    <property type="entry name" value="PEPTIDASE_A1"/>
</dbReference>
<keyword evidence="5" id="KW-0378">Hydrolase</keyword>
<keyword evidence="6" id="KW-1185">Reference proteome</keyword>
<feature type="compositionally biased region" description="Gly residues" evidence="2">
    <location>
        <begin position="599"/>
        <end position="608"/>
    </location>
</feature>
<dbReference type="InterPro" id="IPR001461">
    <property type="entry name" value="Aspartic_peptidase_A1"/>
</dbReference>
<dbReference type="EMBL" id="ML977156">
    <property type="protein sequence ID" value="KAF1986589.1"/>
    <property type="molecule type" value="Genomic_DNA"/>
</dbReference>
<dbReference type="InterPro" id="IPR034164">
    <property type="entry name" value="Pepsin-like_dom"/>
</dbReference>
<evidence type="ECO:0000313" key="5">
    <source>
        <dbReference type="EMBL" id="KAF1986589.1"/>
    </source>
</evidence>
<dbReference type="GO" id="GO:0004190">
    <property type="term" value="F:aspartic-type endopeptidase activity"/>
    <property type="evidence" value="ECO:0007669"/>
    <property type="project" value="InterPro"/>
</dbReference>
<dbReference type="AlphaFoldDB" id="A0A6G1H0R0"/>
<evidence type="ECO:0000259" key="4">
    <source>
        <dbReference type="PROSITE" id="PS51767"/>
    </source>
</evidence>
<dbReference type="Proteomes" id="UP000800041">
    <property type="component" value="Unassembled WGS sequence"/>
</dbReference>
<evidence type="ECO:0000256" key="2">
    <source>
        <dbReference type="SAM" id="MobiDB-lite"/>
    </source>
</evidence>
<feature type="compositionally biased region" description="Basic and acidic residues" evidence="2">
    <location>
        <begin position="616"/>
        <end position="629"/>
    </location>
</feature>
<feature type="compositionally biased region" description="Basic and acidic residues" evidence="2">
    <location>
        <begin position="463"/>
        <end position="475"/>
    </location>
</feature>
<comment type="similarity">
    <text evidence="1">Belongs to the peptidase A1 family.</text>
</comment>
<dbReference type="InterPro" id="IPR021109">
    <property type="entry name" value="Peptidase_aspartic_dom_sf"/>
</dbReference>
<dbReference type="PANTHER" id="PTHR47966">
    <property type="entry name" value="BETA-SITE APP-CLEAVING ENZYME, ISOFORM A-RELATED"/>
    <property type="match status" value="1"/>
</dbReference>
<dbReference type="Pfam" id="PF00026">
    <property type="entry name" value="Asp"/>
    <property type="match status" value="1"/>
</dbReference>
<dbReference type="CDD" id="cd05471">
    <property type="entry name" value="pepsin_like"/>
    <property type="match status" value="1"/>
</dbReference>
<protein>
    <submittedName>
        <fullName evidence="5">Acid protease</fullName>
    </submittedName>
</protein>
<keyword evidence="3" id="KW-0812">Transmembrane</keyword>
<keyword evidence="5" id="KW-0645">Protease</keyword>
<dbReference type="PANTHER" id="PTHR47966:SF51">
    <property type="entry name" value="BETA-SITE APP-CLEAVING ENZYME, ISOFORM A-RELATED"/>
    <property type="match status" value="1"/>
</dbReference>
<dbReference type="Gene3D" id="2.40.70.10">
    <property type="entry name" value="Acid Proteases"/>
    <property type="match status" value="2"/>
</dbReference>
<feature type="domain" description="Peptidase A1" evidence="4">
    <location>
        <begin position="33"/>
        <end position="390"/>
    </location>
</feature>
<sequence length="629" mass="67049">LSFPRSATSAPSMASPFVVPNTGTWDGNDGAWSTFFVTVGTPPQSFRVLPSTAGSDTWVPVPEGCTSNDPSNCAETRGAEPFNGATSLGFLKNESTTWQEIGLYGLSLEEGLNYTANGIYGYDTVGLGTPQGAGYKSWGHQVVAGIADKDFYMGILGLGTMYPSFSSSDDPIPPFLTHLRQDGSIPSLSYGYTAGASYRSKKVPGSLVLGGYDSTRLPTLTSLSAPFSSSSSTPFTLGVQSIVASNSLLGVASMTSSGGHMTVIDSTIPHLWLPSDVCDLFASAFGLTYDPTTDLYLINSTMHAEMLSLNPTINIKFGNTRYDSGPSANIKLPYAAFDLQASYPWFPNATNYFPIRRAANQSQYVLGRVLLQEAYLVVDHERRNFTVGQVPWQDPMPETHAVAIEPPEDSRYGSANDGVHNPDAVGIGKGALAGTIAGAAVLVVLLLVVFFVFRRRRRARLQRKETAELAGDEAKGSTLSTDHAAGTDAAKWGTAAAASLAELDSRRNGKPVEIGDTQIHEMLSPSGVCEMESPWNSTSKVDLGARVHEMDAGERGRVYELPTGLERERGHARGQVSWVVGDDVGGLTPVEGRTRRGRGGGSGSGNENGSGSRTPESGRDISKDWRLRS</sequence>